<dbReference type="OrthoDB" id="8926088at2"/>
<accession>A0A316EUR8</accession>
<dbReference type="AlphaFoldDB" id="A0A316EUR8"/>
<proteinExistence type="predicted"/>
<name>A0A316EUR8_9BURK</name>
<evidence type="ECO:0000313" key="2">
    <source>
        <dbReference type="Proteomes" id="UP000245754"/>
    </source>
</evidence>
<evidence type="ECO:0000313" key="1">
    <source>
        <dbReference type="EMBL" id="PWK36537.1"/>
    </source>
</evidence>
<keyword evidence="2" id="KW-1185">Reference proteome</keyword>
<dbReference type="EMBL" id="QGGT01000001">
    <property type="protein sequence ID" value="PWK36537.1"/>
    <property type="molecule type" value="Genomic_DNA"/>
</dbReference>
<reference evidence="1 2" key="1">
    <citation type="submission" date="2018-05" db="EMBL/GenBank/DDBJ databases">
        <title>Genomic Encyclopedia of Type Strains, Phase IV (KMG-V): Genome sequencing to study the core and pangenomes of soil and plant-associated prokaryotes.</title>
        <authorList>
            <person name="Whitman W."/>
        </authorList>
    </citation>
    <scope>NUCLEOTIDE SEQUENCE [LARGE SCALE GENOMIC DNA]</scope>
    <source>
        <strain evidence="1 2">SLV-132</strain>
    </source>
</reference>
<dbReference type="Proteomes" id="UP000245754">
    <property type="component" value="Unassembled WGS sequence"/>
</dbReference>
<gene>
    <name evidence="1" type="ORF">C7419_101393</name>
</gene>
<organism evidence="1 2">
    <name type="scientific">Cupriavidus plantarum</name>
    <dbReference type="NCBI Taxonomy" id="942865"/>
    <lineage>
        <taxon>Bacteria</taxon>
        <taxon>Pseudomonadati</taxon>
        <taxon>Pseudomonadota</taxon>
        <taxon>Betaproteobacteria</taxon>
        <taxon>Burkholderiales</taxon>
        <taxon>Burkholderiaceae</taxon>
        <taxon>Cupriavidus</taxon>
    </lineage>
</organism>
<dbReference type="RefSeq" id="WP_109580357.1">
    <property type="nucleotide sequence ID" value="NZ_CAJPUX010000003.1"/>
</dbReference>
<protein>
    <recommendedName>
        <fullName evidence="3">Lipoprotein transmembrane</fullName>
    </recommendedName>
</protein>
<evidence type="ECO:0008006" key="3">
    <source>
        <dbReference type="Google" id="ProtNLM"/>
    </source>
</evidence>
<sequence length="140" mass="14265">MFHAPISAALPRTRSAIAALSLTAGALLAGCAAPGAARHFDVDAFLRGSDTALPEVIGNADFLKATRASATQCATLLQSPTSGALEELPSAGLRPAWLLHPAGTPDKVWLIVSETGGERSCHGPLPADAMKTLAERAKGG</sequence>
<comment type="caution">
    <text evidence="1">The sequence shown here is derived from an EMBL/GenBank/DDBJ whole genome shotgun (WGS) entry which is preliminary data.</text>
</comment>
<dbReference type="GeneID" id="98342010"/>